<evidence type="ECO:0000313" key="1">
    <source>
        <dbReference type="EMBL" id="EDM15393.1"/>
    </source>
</evidence>
<dbReference type="AlphaFoldDB" id="A6IEV6"/>
<dbReference type="Proteomes" id="UP000234681">
    <property type="component" value="Chromosome 4"/>
</dbReference>
<name>A6IEV6_RAT</name>
<accession>A6IEV6</accession>
<reference evidence="2" key="1">
    <citation type="submission" date="2005-09" db="EMBL/GenBank/DDBJ databases">
        <authorList>
            <person name="Mural R.J."/>
            <person name="Li P.W."/>
            <person name="Adams M.D."/>
            <person name="Amanatides P.G."/>
            <person name="Baden-Tillson H."/>
            <person name="Barnstead M."/>
            <person name="Chin S.H."/>
            <person name="Dew I."/>
            <person name="Evans C.A."/>
            <person name="Ferriera S."/>
            <person name="Flanigan M."/>
            <person name="Fosler C."/>
            <person name="Glodek A."/>
            <person name="Gu Z."/>
            <person name="Holt R.A."/>
            <person name="Jennings D."/>
            <person name="Kraft C.L."/>
            <person name="Lu F."/>
            <person name="Nguyen T."/>
            <person name="Nusskern D.R."/>
            <person name="Pfannkoch C.M."/>
            <person name="Sitter C."/>
            <person name="Sutton G.G."/>
            <person name="Venter J.C."/>
            <person name="Wang Z."/>
            <person name="Woodage T."/>
            <person name="Zheng X.H."/>
            <person name="Zhong F."/>
        </authorList>
    </citation>
    <scope>NUCLEOTIDE SEQUENCE [LARGE SCALE GENOMIC DNA]</scope>
    <source>
        <strain>BN</strain>
        <strain evidence="2">Sprague-Dawley</strain>
    </source>
</reference>
<protein>
    <submittedName>
        <fullName evidence="1">RCG28088, isoform CRA_b</fullName>
    </submittedName>
</protein>
<gene>
    <name evidence="1" type="ORF">rCG_28088</name>
</gene>
<feature type="non-terminal residue" evidence="1">
    <location>
        <position position="43"/>
    </location>
</feature>
<sequence>MADSEVELSPIGRDTVITYVRITTELPALVCLQGQLAYGTHFL</sequence>
<dbReference type="EMBL" id="CH473959">
    <property type="protein sequence ID" value="EDM15393.1"/>
    <property type="molecule type" value="Genomic_DNA"/>
</dbReference>
<proteinExistence type="predicted"/>
<evidence type="ECO:0000313" key="2">
    <source>
        <dbReference type="Proteomes" id="UP000234681"/>
    </source>
</evidence>
<organism evidence="1 2">
    <name type="scientific">Rattus norvegicus</name>
    <name type="common">Rat</name>
    <dbReference type="NCBI Taxonomy" id="10116"/>
    <lineage>
        <taxon>Eukaryota</taxon>
        <taxon>Metazoa</taxon>
        <taxon>Chordata</taxon>
        <taxon>Craniata</taxon>
        <taxon>Vertebrata</taxon>
        <taxon>Euteleostomi</taxon>
        <taxon>Mammalia</taxon>
        <taxon>Eutheria</taxon>
        <taxon>Euarchontoglires</taxon>
        <taxon>Glires</taxon>
        <taxon>Rodentia</taxon>
        <taxon>Myomorpha</taxon>
        <taxon>Muroidea</taxon>
        <taxon>Muridae</taxon>
        <taxon>Murinae</taxon>
        <taxon>Rattus</taxon>
    </lineage>
</organism>